<accession>A0A8S2YXZ0</accession>
<organism evidence="4 5">
    <name type="scientific">Didymodactylos carnosus</name>
    <dbReference type="NCBI Taxonomy" id="1234261"/>
    <lineage>
        <taxon>Eukaryota</taxon>
        <taxon>Metazoa</taxon>
        <taxon>Spiralia</taxon>
        <taxon>Gnathifera</taxon>
        <taxon>Rotifera</taxon>
        <taxon>Eurotatoria</taxon>
        <taxon>Bdelloidea</taxon>
        <taxon>Philodinida</taxon>
        <taxon>Philodinidae</taxon>
        <taxon>Didymodactylos</taxon>
    </lineage>
</organism>
<dbReference type="Proteomes" id="UP000682733">
    <property type="component" value="Unassembled WGS sequence"/>
</dbReference>
<sequence length="138" mass="15585">MLNRASRTMEVDLIIMLGFYLSDLHQHITQLHSEQYSGQTHSASFTVYRGQGLSETDFGQLVKAKDGLLSFNNFLSTSLDREVSLAFAESNQYNPDLKGVLFQITVNTSSSSTAFASVRHVSYYQEENEILFSMHSIF</sequence>
<evidence type="ECO:0000313" key="4">
    <source>
        <dbReference type="EMBL" id="CAF4586407.1"/>
    </source>
</evidence>
<dbReference type="GO" id="GO:0005576">
    <property type="term" value="C:extracellular region"/>
    <property type="evidence" value="ECO:0007669"/>
    <property type="project" value="InterPro"/>
</dbReference>
<dbReference type="InterPro" id="IPR003540">
    <property type="entry name" value="ADP-ribosyltransferase"/>
</dbReference>
<evidence type="ECO:0000313" key="5">
    <source>
        <dbReference type="Proteomes" id="UP000681722"/>
    </source>
</evidence>
<evidence type="ECO:0000313" key="3">
    <source>
        <dbReference type="EMBL" id="CAF4291892.1"/>
    </source>
</evidence>
<dbReference type="PROSITE" id="PS51996">
    <property type="entry name" value="TR_MART"/>
    <property type="match status" value="1"/>
</dbReference>
<evidence type="ECO:0000313" key="2">
    <source>
        <dbReference type="EMBL" id="CAF1503547.1"/>
    </source>
</evidence>
<dbReference type="OrthoDB" id="10062036at2759"/>
<dbReference type="AlphaFoldDB" id="A0A8S2YXZ0"/>
<gene>
    <name evidence="2" type="ORF">OVA965_LOCUS37048</name>
    <name evidence="4" type="ORF">SRO942_LOCUS48330</name>
    <name evidence="3" type="ORF">TMI583_LOCUS38095</name>
</gene>
<dbReference type="Proteomes" id="UP000677228">
    <property type="component" value="Unassembled WGS sequence"/>
</dbReference>
<dbReference type="SUPFAM" id="SSF56399">
    <property type="entry name" value="ADP-ribosylation"/>
    <property type="match status" value="1"/>
</dbReference>
<dbReference type="Proteomes" id="UP000681722">
    <property type="component" value="Unassembled WGS sequence"/>
</dbReference>
<reference evidence="4" key="1">
    <citation type="submission" date="2021-02" db="EMBL/GenBank/DDBJ databases">
        <authorList>
            <person name="Nowell W R."/>
        </authorList>
    </citation>
    <scope>NUCLEOTIDE SEQUENCE</scope>
</reference>
<dbReference type="Gene3D" id="3.90.176.10">
    <property type="entry name" value="Toxin ADP-ribosyltransferase, Chain A, domain 1"/>
    <property type="match status" value="1"/>
</dbReference>
<comment type="caution">
    <text evidence="4">The sequence shown here is derived from an EMBL/GenBank/DDBJ whole genome shotgun (WGS) entry which is preliminary data.</text>
</comment>
<name>A0A8S2YXZ0_9BILA</name>
<proteinExistence type="predicted"/>
<protein>
    <recommendedName>
        <fullName evidence="1">ADP ribosyltransferase domain-containing protein</fullName>
    </recommendedName>
</protein>
<dbReference type="Pfam" id="PF03496">
    <property type="entry name" value="ADPrib_exo_Tox"/>
    <property type="match status" value="1"/>
</dbReference>
<dbReference type="EMBL" id="CAJOBA010056402">
    <property type="protein sequence ID" value="CAF4291892.1"/>
    <property type="molecule type" value="Genomic_DNA"/>
</dbReference>
<dbReference type="EMBL" id="CAJNOK010034374">
    <property type="protein sequence ID" value="CAF1503547.1"/>
    <property type="molecule type" value="Genomic_DNA"/>
</dbReference>
<evidence type="ECO:0000259" key="1">
    <source>
        <dbReference type="Pfam" id="PF03496"/>
    </source>
</evidence>
<dbReference type="EMBL" id="CAJOBC010123913">
    <property type="protein sequence ID" value="CAF4586407.1"/>
    <property type="molecule type" value="Genomic_DNA"/>
</dbReference>
<feature type="domain" description="ADP ribosyltransferase" evidence="1">
    <location>
        <begin position="22"/>
        <end position="133"/>
    </location>
</feature>